<dbReference type="STRING" id="617002.SAMN05660653_02412"/>
<reference evidence="3 4" key="1">
    <citation type="submission" date="2016-10" db="EMBL/GenBank/DDBJ databases">
        <authorList>
            <person name="de Groot N.N."/>
        </authorList>
    </citation>
    <scope>NUCLEOTIDE SEQUENCE [LARGE SCALE GENOMIC DNA]</scope>
    <source>
        <strain evidence="3 4">ASO4-2</strain>
    </source>
</reference>
<dbReference type="Proteomes" id="UP000198771">
    <property type="component" value="Unassembled WGS sequence"/>
</dbReference>
<name>A0A1G6DW30_9BACT</name>
<evidence type="ECO:0000313" key="3">
    <source>
        <dbReference type="EMBL" id="SDB49379.1"/>
    </source>
</evidence>
<proteinExistence type="predicted"/>
<dbReference type="InterPro" id="IPR027051">
    <property type="entry name" value="XdhC_Rossmann_dom"/>
</dbReference>
<evidence type="ECO:0000313" key="4">
    <source>
        <dbReference type="Proteomes" id="UP000198771"/>
    </source>
</evidence>
<sequence length="377" mass="41273">MNQLSNEILALLESGEPSALATIVSLSGSAPRTAGTCMAVRGNGSIMGTIGGGRLEAEVIQAGIEALRTGKAFLRRFELTGKDVRDMDMICGGVLDVLVEPVCVDERTIGLLRTLDRLRAEGRQLLLATLLQNDRKEQDEGYVPQRLLVELTPSGPVFHPREPENAAAFIPLLEAARTLKNTVLFDMENVRLVVEPVLNPETVHLFGAGHVSMEVAALAHRMGFRVEVYDDRPEFANRQRFPNARAVHVPESLATALDSRRITDNCYIVIITRGHSHDMDILAQALPARAGYIGMIGSRRKRDAIYAALRRQGFNQSQLDAVHCPIGLDIHAETPAEIALSIVGELVKVRAERSTAGKRLEQAEAPFRIDEGGRKEP</sequence>
<dbReference type="EMBL" id="FMXO01000014">
    <property type="protein sequence ID" value="SDB49379.1"/>
    <property type="molecule type" value="Genomic_DNA"/>
</dbReference>
<organism evidence="3 4">
    <name type="scientific">Desulfonatronum thiosulfatophilum</name>
    <dbReference type="NCBI Taxonomy" id="617002"/>
    <lineage>
        <taxon>Bacteria</taxon>
        <taxon>Pseudomonadati</taxon>
        <taxon>Thermodesulfobacteriota</taxon>
        <taxon>Desulfovibrionia</taxon>
        <taxon>Desulfovibrionales</taxon>
        <taxon>Desulfonatronaceae</taxon>
        <taxon>Desulfonatronum</taxon>
    </lineage>
</organism>
<dbReference type="Gene3D" id="3.40.50.720">
    <property type="entry name" value="NAD(P)-binding Rossmann-like Domain"/>
    <property type="match status" value="1"/>
</dbReference>
<dbReference type="PANTHER" id="PTHR30388">
    <property type="entry name" value="ALDEHYDE OXIDOREDUCTASE MOLYBDENUM COFACTOR ASSEMBLY PROTEIN"/>
    <property type="match status" value="1"/>
</dbReference>
<dbReference type="RefSeq" id="WP_092122024.1">
    <property type="nucleotide sequence ID" value="NZ_FMXO01000014.1"/>
</dbReference>
<protein>
    <submittedName>
        <fullName evidence="3">Xanthine dehydrogenase accessory factor</fullName>
    </submittedName>
</protein>
<accession>A0A1G6DW30</accession>
<feature type="domain" description="XdhC Rossmann" evidence="2">
    <location>
        <begin position="204"/>
        <end position="346"/>
    </location>
</feature>
<dbReference type="PANTHER" id="PTHR30388:SF6">
    <property type="entry name" value="XANTHINE DEHYDROGENASE SUBUNIT A-RELATED"/>
    <property type="match status" value="1"/>
</dbReference>
<evidence type="ECO:0000259" key="1">
    <source>
        <dbReference type="Pfam" id="PF02625"/>
    </source>
</evidence>
<dbReference type="InterPro" id="IPR052698">
    <property type="entry name" value="MoCofactor_Util/Proc"/>
</dbReference>
<feature type="domain" description="XdhC- CoxI" evidence="1">
    <location>
        <begin position="12"/>
        <end position="77"/>
    </location>
</feature>
<dbReference type="AlphaFoldDB" id="A0A1G6DW30"/>
<dbReference type="NCBIfam" id="NF045664">
    <property type="entry name" value="XdhC_rel_AOR"/>
    <property type="match status" value="1"/>
</dbReference>
<dbReference type="SUPFAM" id="SSF51735">
    <property type="entry name" value="NAD(P)-binding Rossmann-fold domains"/>
    <property type="match status" value="1"/>
</dbReference>
<dbReference type="Pfam" id="PF13478">
    <property type="entry name" value="XdhC_C"/>
    <property type="match status" value="1"/>
</dbReference>
<dbReference type="Pfam" id="PF02625">
    <property type="entry name" value="XdhC_CoxI"/>
    <property type="match status" value="1"/>
</dbReference>
<dbReference type="InterPro" id="IPR036291">
    <property type="entry name" value="NAD(P)-bd_dom_sf"/>
</dbReference>
<dbReference type="InterPro" id="IPR003777">
    <property type="entry name" value="XdhC_CoxI"/>
</dbReference>
<dbReference type="OrthoDB" id="9815497at2"/>
<keyword evidence="4" id="KW-1185">Reference proteome</keyword>
<gene>
    <name evidence="3" type="ORF">SAMN05660653_02412</name>
</gene>
<evidence type="ECO:0000259" key="2">
    <source>
        <dbReference type="Pfam" id="PF13478"/>
    </source>
</evidence>